<protein>
    <submittedName>
        <fullName evidence="1">Putative secreted protein</fullName>
    </submittedName>
</protein>
<evidence type="ECO:0000313" key="1">
    <source>
        <dbReference type="EMBL" id="MBW62067.1"/>
    </source>
</evidence>
<name>A0A2M4C9R5_9DIPT</name>
<proteinExistence type="predicted"/>
<sequence>MFMSCPLRCTKSVQLLRVFSMTMAVPCIQPTLYRRPWKNARLDLLCRKRLRIDFESGITTFIGCSISMRGFTTSGNDCGPTGRGIGGKATT</sequence>
<dbReference type="AlphaFoldDB" id="A0A2M4C9R5"/>
<reference evidence="1" key="1">
    <citation type="submission" date="2018-01" db="EMBL/GenBank/DDBJ databases">
        <title>An insight into the sialome of Amazonian anophelines.</title>
        <authorList>
            <person name="Ribeiro J.M."/>
            <person name="Scarpassa V."/>
            <person name="Calvo E."/>
        </authorList>
    </citation>
    <scope>NUCLEOTIDE SEQUENCE</scope>
    <source>
        <tissue evidence="1">Salivary glands</tissue>
    </source>
</reference>
<dbReference type="EMBL" id="GGFJ01012926">
    <property type="protein sequence ID" value="MBW62067.1"/>
    <property type="molecule type" value="Transcribed_RNA"/>
</dbReference>
<accession>A0A2M4C9R5</accession>
<organism evidence="1">
    <name type="scientific">Anopheles marajoara</name>
    <dbReference type="NCBI Taxonomy" id="58244"/>
    <lineage>
        <taxon>Eukaryota</taxon>
        <taxon>Metazoa</taxon>
        <taxon>Ecdysozoa</taxon>
        <taxon>Arthropoda</taxon>
        <taxon>Hexapoda</taxon>
        <taxon>Insecta</taxon>
        <taxon>Pterygota</taxon>
        <taxon>Neoptera</taxon>
        <taxon>Endopterygota</taxon>
        <taxon>Diptera</taxon>
        <taxon>Nematocera</taxon>
        <taxon>Culicoidea</taxon>
        <taxon>Culicidae</taxon>
        <taxon>Anophelinae</taxon>
        <taxon>Anopheles</taxon>
    </lineage>
</organism>